<dbReference type="InterPro" id="IPR036390">
    <property type="entry name" value="WH_DNA-bd_sf"/>
</dbReference>
<dbReference type="PROSITE" id="PS51866">
    <property type="entry name" value="MOP"/>
    <property type="match status" value="1"/>
</dbReference>
<dbReference type="GO" id="GO:0015689">
    <property type="term" value="P:molybdate ion transport"/>
    <property type="evidence" value="ECO:0007669"/>
    <property type="project" value="UniProtKB-UniRule"/>
</dbReference>
<feature type="region of interest" description="Required for dimer formation and molybdate binding" evidence="6">
    <location>
        <begin position="115"/>
        <end position="123"/>
    </location>
</feature>
<dbReference type="NCBIfam" id="TIGR00637">
    <property type="entry name" value="ModE_repress"/>
    <property type="match status" value="1"/>
</dbReference>
<proteinExistence type="inferred from homology"/>
<dbReference type="GO" id="GO:0003700">
    <property type="term" value="F:DNA-binding transcription factor activity"/>
    <property type="evidence" value="ECO:0007669"/>
    <property type="project" value="InterPro"/>
</dbReference>
<dbReference type="PANTHER" id="PTHR30432">
    <property type="entry name" value="TRANSCRIPTIONAL REGULATOR MODE"/>
    <property type="match status" value="1"/>
</dbReference>
<dbReference type="InterPro" id="IPR000847">
    <property type="entry name" value="LysR_HTH_N"/>
</dbReference>
<dbReference type="PANTHER" id="PTHR30432:SF1">
    <property type="entry name" value="DNA-BINDING TRANSCRIPTIONAL DUAL REGULATOR MODE"/>
    <property type="match status" value="1"/>
</dbReference>
<dbReference type="NCBIfam" id="TIGR00638">
    <property type="entry name" value="Mop"/>
    <property type="match status" value="1"/>
</dbReference>
<evidence type="ECO:0000256" key="5">
    <source>
        <dbReference type="PIRNR" id="PIRNR005763"/>
    </source>
</evidence>
<dbReference type="Gene3D" id="1.10.10.10">
    <property type="entry name" value="Winged helix-like DNA-binding domain superfamily/Winged helix DNA-binding domain"/>
    <property type="match status" value="1"/>
</dbReference>
<dbReference type="Gene3D" id="2.40.50.100">
    <property type="match status" value="2"/>
</dbReference>
<dbReference type="EMBL" id="CABVHK010000007">
    <property type="protein sequence ID" value="VVM82673.1"/>
    <property type="molecule type" value="Genomic_DNA"/>
</dbReference>
<dbReference type="InterPro" id="IPR016462">
    <property type="entry name" value="ModE"/>
</dbReference>
<dbReference type="InterPro" id="IPR051815">
    <property type="entry name" value="Molybdate_resp_trans_reg"/>
</dbReference>
<dbReference type="InterPro" id="IPR003725">
    <property type="entry name" value="ModE-bd_N"/>
</dbReference>
<sequence>MTLPPLLSQHIVRRPQRIALLQHIAEQGSITRAAKSAGLSYKGAWDAIDELNNLAQKPLVERSVGGKGGGGAKLSSEGERVLRLYQKLQTLQAQVLEAAEDASDLDLLGRLMLRTSARNQLHGKVVKIETQGRNDLIRLELAAGLTLDGQITHDSTLRLELQTGTEVVALIKAGWLDLLRIEDVATLGYNNLTGIIEEVLDAEDGPSEVRIGLPNGQTLCALAEPLDLRTRGLAVDKAVRVQFAPSNVLLGTPL</sequence>
<feature type="domain" description="Mop" evidence="7">
    <location>
        <begin position="114"/>
        <end position="180"/>
    </location>
</feature>
<dbReference type="Proteomes" id="UP000326953">
    <property type="component" value="Unassembled WGS sequence"/>
</dbReference>
<dbReference type="InterPro" id="IPR004606">
    <property type="entry name" value="Mop_domain"/>
</dbReference>
<dbReference type="InterPro" id="IPR005116">
    <property type="entry name" value="Transp-assoc_OB_typ1"/>
</dbReference>
<evidence type="ECO:0000313" key="9">
    <source>
        <dbReference type="Proteomes" id="UP000326953"/>
    </source>
</evidence>
<evidence type="ECO:0000256" key="3">
    <source>
        <dbReference type="ARBA" id="ARBA00022505"/>
    </source>
</evidence>
<name>A0A5E6SVL8_PSEFL</name>
<dbReference type="Pfam" id="PF03459">
    <property type="entry name" value="TOBE"/>
    <property type="match status" value="1"/>
</dbReference>
<comment type="similarity">
    <text evidence="1 5">Belongs to the ModE family.</text>
</comment>
<keyword evidence="2 5" id="KW-0813">Transport</keyword>
<dbReference type="RefSeq" id="WP_150711167.1">
    <property type="nucleotide sequence ID" value="NZ_CABVHK010000007.1"/>
</dbReference>
<dbReference type="Pfam" id="PF00126">
    <property type="entry name" value="HTH_1"/>
    <property type="match status" value="1"/>
</dbReference>
<dbReference type="GO" id="GO:0030151">
    <property type="term" value="F:molybdenum ion binding"/>
    <property type="evidence" value="ECO:0007669"/>
    <property type="project" value="UniProtKB-UniRule"/>
</dbReference>
<evidence type="ECO:0000256" key="4">
    <source>
        <dbReference type="ARBA" id="ARBA00022737"/>
    </source>
</evidence>
<organism evidence="8 9">
    <name type="scientific">Pseudomonas fluorescens</name>
    <dbReference type="NCBI Taxonomy" id="294"/>
    <lineage>
        <taxon>Bacteria</taxon>
        <taxon>Pseudomonadati</taxon>
        <taxon>Pseudomonadota</taxon>
        <taxon>Gammaproteobacteria</taxon>
        <taxon>Pseudomonadales</taxon>
        <taxon>Pseudomonadaceae</taxon>
        <taxon>Pseudomonas</taxon>
    </lineage>
</organism>
<reference evidence="8 9" key="1">
    <citation type="submission" date="2019-09" db="EMBL/GenBank/DDBJ databases">
        <authorList>
            <person name="Chandra G."/>
            <person name="Truman W A."/>
        </authorList>
    </citation>
    <scope>NUCLEOTIDE SEQUENCE [LARGE SCALE GENOMIC DNA]</scope>
    <source>
        <strain evidence="8">PS662</strain>
    </source>
</reference>
<evidence type="ECO:0000256" key="2">
    <source>
        <dbReference type="ARBA" id="ARBA00022448"/>
    </source>
</evidence>
<dbReference type="PIRSF" id="PIRSF005763">
    <property type="entry name" value="Txn_reg_ModE"/>
    <property type="match status" value="1"/>
</dbReference>
<dbReference type="OrthoDB" id="9800709at2"/>
<dbReference type="InterPro" id="IPR036388">
    <property type="entry name" value="WH-like_DNA-bd_sf"/>
</dbReference>
<keyword evidence="3 5" id="KW-0500">Molybdenum</keyword>
<gene>
    <name evidence="8" type="primary">modE</name>
    <name evidence="8" type="ORF">PS662_02408</name>
</gene>
<evidence type="ECO:0000313" key="8">
    <source>
        <dbReference type="EMBL" id="VVM82673.1"/>
    </source>
</evidence>
<dbReference type="SUPFAM" id="SSF46785">
    <property type="entry name" value="Winged helix' DNA-binding domain"/>
    <property type="match status" value="1"/>
</dbReference>
<dbReference type="AlphaFoldDB" id="A0A5E6SVL8"/>
<dbReference type="InterPro" id="IPR008995">
    <property type="entry name" value="Mo/tungstate-bd_C_term_dom"/>
</dbReference>
<evidence type="ECO:0000259" key="7">
    <source>
        <dbReference type="PROSITE" id="PS51866"/>
    </source>
</evidence>
<evidence type="ECO:0000256" key="1">
    <source>
        <dbReference type="ARBA" id="ARBA00008110"/>
    </source>
</evidence>
<evidence type="ECO:0000256" key="6">
    <source>
        <dbReference type="PIRSR" id="PIRSR005763-1"/>
    </source>
</evidence>
<accession>A0A5E6SVL8</accession>
<dbReference type="SUPFAM" id="SSF50331">
    <property type="entry name" value="MOP-like"/>
    <property type="match status" value="2"/>
</dbReference>
<keyword evidence="4" id="KW-0677">Repeat</keyword>
<protein>
    <submittedName>
        <fullName evidence="8">Transcriptional regulator ModE</fullName>
    </submittedName>
</protein>